<dbReference type="AlphaFoldDB" id="A0A426U8X0"/>
<reference evidence="2 3" key="1">
    <citation type="submission" date="2018-12" db="EMBL/GenBank/DDBJ databases">
        <title>Genome Sequence of Candidatus Viridilinea halotolerans isolated from saline sulfide-rich spring.</title>
        <authorList>
            <person name="Grouzdev D.S."/>
            <person name="Burganskaya E.I."/>
            <person name="Krutkina M.S."/>
            <person name="Sukhacheva M.V."/>
            <person name="Gorlenko V.M."/>
        </authorList>
    </citation>
    <scope>NUCLEOTIDE SEQUENCE [LARGE SCALE GENOMIC DNA]</scope>
    <source>
        <strain evidence="2">Chok-6</strain>
    </source>
</reference>
<evidence type="ECO:0000313" key="2">
    <source>
        <dbReference type="EMBL" id="RRR76728.1"/>
    </source>
</evidence>
<feature type="domain" description="Calcineurin-like phosphoesterase" evidence="1">
    <location>
        <begin position="2"/>
        <end position="200"/>
    </location>
</feature>
<evidence type="ECO:0000259" key="1">
    <source>
        <dbReference type="Pfam" id="PF00149"/>
    </source>
</evidence>
<sequence>MIWTISDLHLSHARPKPMDIFGSHWKDHAERIAAAWRARVAADDWVLVAGDISWAMKLPEALADLRWVDALPGRKVLIRGNHDYWCSRRVRPLRPHLPPSLTLLGADACDLGAAVACGTRGWITPDMPGYTLATDEPIYRRELSMLDRALAEAHTLATGVKPIIVMLHYPPFFNQQPTEFTRRIAACPGVRACIYGHLHRRQDHDHAVNRIVDGVYYQLTSADFLQFGPVAVRGLGLDALG</sequence>
<dbReference type="Pfam" id="PF00149">
    <property type="entry name" value="Metallophos"/>
    <property type="match status" value="1"/>
</dbReference>
<dbReference type="InterPro" id="IPR004843">
    <property type="entry name" value="Calcineurin-like_PHP"/>
</dbReference>
<dbReference type="Gene3D" id="3.60.21.10">
    <property type="match status" value="1"/>
</dbReference>
<organism evidence="2 3">
    <name type="scientific">Candidatus Viridilinea halotolerans</name>
    <dbReference type="NCBI Taxonomy" id="2491704"/>
    <lineage>
        <taxon>Bacteria</taxon>
        <taxon>Bacillati</taxon>
        <taxon>Chloroflexota</taxon>
        <taxon>Chloroflexia</taxon>
        <taxon>Chloroflexales</taxon>
        <taxon>Chloroflexineae</taxon>
        <taxon>Oscillochloridaceae</taxon>
        <taxon>Candidatus Viridilinea</taxon>
    </lineage>
</organism>
<dbReference type="EMBL" id="RSAS01000102">
    <property type="protein sequence ID" value="RRR76728.1"/>
    <property type="molecule type" value="Genomic_DNA"/>
</dbReference>
<proteinExistence type="predicted"/>
<dbReference type="PIRSF" id="PIRSF033094">
    <property type="entry name" value="Pesterase_CT488"/>
    <property type="match status" value="1"/>
</dbReference>
<dbReference type="Proteomes" id="UP000280307">
    <property type="component" value="Unassembled WGS sequence"/>
</dbReference>
<accession>A0A426U8X0</accession>
<name>A0A426U8X0_9CHLR</name>
<protein>
    <submittedName>
        <fullName evidence="2">Metallophosphoesterase</fullName>
    </submittedName>
</protein>
<comment type="caution">
    <text evidence="2">The sequence shown here is derived from an EMBL/GenBank/DDBJ whole genome shotgun (WGS) entry which is preliminary data.</text>
</comment>
<dbReference type="GO" id="GO:0016787">
    <property type="term" value="F:hydrolase activity"/>
    <property type="evidence" value="ECO:0007669"/>
    <property type="project" value="InterPro"/>
</dbReference>
<dbReference type="PANTHER" id="PTHR31302:SF22">
    <property type="entry name" value="PHOSPHOESTERASE"/>
    <property type="match status" value="1"/>
</dbReference>
<dbReference type="InterPro" id="IPR051158">
    <property type="entry name" value="Metallophosphoesterase_sf"/>
</dbReference>
<dbReference type="InterPro" id="IPR029052">
    <property type="entry name" value="Metallo-depent_PP-like"/>
</dbReference>
<dbReference type="PANTHER" id="PTHR31302">
    <property type="entry name" value="TRANSMEMBRANE PROTEIN WITH METALLOPHOSPHOESTERASE DOMAIN-RELATED"/>
    <property type="match status" value="1"/>
</dbReference>
<dbReference type="SUPFAM" id="SSF56300">
    <property type="entry name" value="Metallo-dependent phosphatases"/>
    <property type="match status" value="1"/>
</dbReference>
<dbReference type="InterPro" id="IPR014578">
    <property type="entry name" value="Pesterase_CT488"/>
</dbReference>
<gene>
    <name evidence="2" type="ORF">EI684_02435</name>
</gene>
<evidence type="ECO:0000313" key="3">
    <source>
        <dbReference type="Proteomes" id="UP000280307"/>
    </source>
</evidence>